<feature type="domain" description="PD-(D/E)XK endonuclease-like" evidence="1">
    <location>
        <begin position="664"/>
        <end position="955"/>
    </location>
</feature>
<name>A0A9D1TXE1_9BACT</name>
<dbReference type="InterPro" id="IPR011604">
    <property type="entry name" value="PDDEXK-like_dom_sf"/>
</dbReference>
<evidence type="ECO:0000259" key="1">
    <source>
        <dbReference type="Pfam" id="PF12705"/>
    </source>
</evidence>
<dbReference type="AlphaFoldDB" id="A0A9D1TXE1"/>
<sequence length="956" mass="109914">MKHPSEAQTTRKFLTETAQTLYEEYGEGISDLHIIFPGKRARLFFNEALLSLSGGRPMWQPHYLSMDDLIRSLSTLEGGDHLRLVAELYKVYSAYHSEPFDRFYRWGEMLLSDFDTLDKYRIDASALYANVSDLRDIEARFGGLFVGNDQALELVRGFWQTLDRKAVKSAEQQQFLRIWQSLYEIYTAYKARLRELGIGYGGMIYRDVADSLDDGATQEDERFAGKTFCFVGFNALNECEKRLFGYLKETGQGRFYWDYDDYFYRSENQEAGLFIRRNVARYGDDGPTFVHDNFRRPKRIEVVSTPSDVLQCKALYNELEAIAREQGFVDKETAIVLTDENLLVPVLHSIPEVVKTLNVTMGYPLSNTVAYMLLERLLLLQSHARQGMFSHTDVLGILDHPYVVERAAEAARQVIDRINTWQTVWVPSEFFAENDFLRQLFQPVTSVEELQHYIESTLSELGAIPSDSEEARERKEFIFTILEHVIRLGHTVRECGIELPLGIYISLLRQTLTRCRIPYEGEPLSGLQVMGILETRNLDFDNVILLSLTDDNFPGNREGSSYVPFNLRQAFGLPTPQDHEAMYAYYFYRLIARCRRLTMMYSSAADDTHTGEQSRYIYQLEYESGKEVQRTNINLRIDYRPQEPICVEKSPAILERLAGMEFYPSKLNRYIDCPLKFYFADIERLEAPERMEDEVTHLDVGNTLHRAMELLYGPWQDKPDAPHYLATLTADDMLVATEQAMADVMGARGQEVELSGRMLLHRDVVMRYVQNIVRYDTRPDGDSFMVVGVERKVKHAFELGGRTVTLAGVADRIDRLSDGRLRIVDYKSGGDKLDFPSVEALFTNESVTRDGELRYESHNGAALQTLLYGLVFGAVEQTEVQPALYVARKMAQEDFSPLLVDKAAGPVLRLGAEQRAELIQNLEMLFASMFDPEQPFRQTDYEKKCAVCDFRVLCRR</sequence>
<comment type="caution">
    <text evidence="2">The sequence shown here is derived from an EMBL/GenBank/DDBJ whole genome shotgun (WGS) entry which is preliminary data.</text>
</comment>
<evidence type="ECO:0000313" key="2">
    <source>
        <dbReference type="EMBL" id="HIW10383.1"/>
    </source>
</evidence>
<evidence type="ECO:0000313" key="3">
    <source>
        <dbReference type="Proteomes" id="UP000823926"/>
    </source>
</evidence>
<dbReference type="Pfam" id="PF12705">
    <property type="entry name" value="PDDEXK_1"/>
    <property type="match status" value="1"/>
</dbReference>
<gene>
    <name evidence="2" type="ORF">H9888_02675</name>
</gene>
<organism evidence="2 3">
    <name type="scientific">Candidatus Rikenella faecigallinarum</name>
    <dbReference type="NCBI Taxonomy" id="2838745"/>
    <lineage>
        <taxon>Bacteria</taxon>
        <taxon>Pseudomonadati</taxon>
        <taxon>Bacteroidota</taxon>
        <taxon>Bacteroidia</taxon>
        <taxon>Bacteroidales</taxon>
        <taxon>Rikenellaceae</taxon>
        <taxon>Rikenella</taxon>
    </lineage>
</organism>
<reference evidence="2" key="1">
    <citation type="journal article" date="2021" name="PeerJ">
        <title>Extensive microbial diversity within the chicken gut microbiome revealed by metagenomics and culture.</title>
        <authorList>
            <person name="Gilroy R."/>
            <person name="Ravi A."/>
            <person name="Getino M."/>
            <person name="Pursley I."/>
            <person name="Horton D.L."/>
            <person name="Alikhan N.F."/>
            <person name="Baker D."/>
            <person name="Gharbi K."/>
            <person name="Hall N."/>
            <person name="Watson M."/>
            <person name="Adriaenssens E.M."/>
            <person name="Foster-Nyarko E."/>
            <person name="Jarju S."/>
            <person name="Secka A."/>
            <person name="Antonio M."/>
            <person name="Oren A."/>
            <person name="Chaudhuri R.R."/>
            <person name="La Ragione R."/>
            <person name="Hildebrand F."/>
            <person name="Pallen M.J."/>
        </authorList>
    </citation>
    <scope>NUCLEOTIDE SEQUENCE</scope>
    <source>
        <strain evidence="2">ChiBcec15-1070</strain>
    </source>
</reference>
<dbReference type="Gene3D" id="3.90.320.10">
    <property type="match status" value="1"/>
</dbReference>
<accession>A0A9D1TXE1</accession>
<dbReference type="EMBL" id="DXHL01000014">
    <property type="protein sequence ID" value="HIW10383.1"/>
    <property type="molecule type" value="Genomic_DNA"/>
</dbReference>
<dbReference type="InterPro" id="IPR038726">
    <property type="entry name" value="PDDEXK_AddAB-type"/>
</dbReference>
<dbReference type="SUPFAM" id="SSF52540">
    <property type="entry name" value="P-loop containing nucleoside triphosphate hydrolases"/>
    <property type="match status" value="1"/>
</dbReference>
<dbReference type="Proteomes" id="UP000823926">
    <property type="component" value="Unassembled WGS sequence"/>
</dbReference>
<reference evidence="2" key="2">
    <citation type="submission" date="2021-04" db="EMBL/GenBank/DDBJ databases">
        <authorList>
            <person name="Gilroy R."/>
        </authorList>
    </citation>
    <scope>NUCLEOTIDE SEQUENCE</scope>
    <source>
        <strain evidence="2">ChiBcec15-1070</strain>
    </source>
</reference>
<protein>
    <submittedName>
        <fullName evidence="2">PD-(D/E)XK nuclease family protein</fullName>
    </submittedName>
</protein>
<proteinExistence type="predicted"/>
<dbReference type="InterPro" id="IPR027417">
    <property type="entry name" value="P-loop_NTPase"/>
</dbReference>